<evidence type="ECO:0000313" key="2">
    <source>
        <dbReference type="Proteomes" id="UP000177159"/>
    </source>
</evidence>
<comment type="caution">
    <text evidence="1">The sequence shown here is derived from an EMBL/GenBank/DDBJ whole genome shotgun (WGS) entry which is preliminary data.</text>
</comment>
<sequence length="66" mass="8068">MLEGYFGSRKKPADFDEKFQLLRFRYTISKMTLRIRRYNWEPSESMRQKIEVGKTHLAKSLEHFKL</sequence>
<protein>
    <submittedName>
        <fullName evidence="1">Uncharacterized protein</fullName>
    </submittedName>
</protein>
<dbReference type="AlphaFoldDB" id="A0A1F7GY73"/>
<gene>
    <name evidence="1" type="ORF">A3C24_02940</name>
</gene>
<evidence type="ECO:0000313" key="1">
    <source>
        <dbReference type="EMBL" id="OGK24020.1"/>
    </source>
</evidence>
<organism evidence="1 2">
    <name type="scientific">Candidatus Roizmanbacteria bacterium RIFCSPHIGHO2_02_FULL_37_24</name>
    <dbReference type="NCBI Taxonomy" id="1802037"/>
    <lineage>
        <taxon>Bacteria</taxon>
        <taxon>Candidatus Roizmaniibacteriota</taxon>
    </lineage>
</organism>
<proteinExistence type="predicted"/>
<dbReference type="Proteomes" id="UP000177159">
    <property type="component" value="Unassembled WGS sequence"/>
</dbReference>
<reference evidence="1 2" key="1">
    <citation type="journal article" date="2016" name="Nat. Commun.">
        <title>Thousands of microbial genomes shed light on interconnected biogeochemical processes in an aquifer system.</title>
        <authorList>
            <person name="Anantharaman K."/>
            <person name="Brown C.T."/>
            <person name="Hug L.A."/>
            <person name="Sharon I."/>
            <person name="Castelle C.J."/>
            <person name="Probst A.J."/>
            <person name="Thomas B.C."/>
            <person name="Singh A."/>
            <person name="Wilkins M.J."/>
            <person name="Karaoz U."/>
            <person name="Brodie E.L."/>
            <person name="Williams K.H."/>
            <person name="Hubbard S.S."/>
            <person name="Banfield J.F."/>
        </authorList>
    </citation>
    <scope>NUCLEOTIDE SEQUENCE [LARGE SCALE GENOMIC DNA]</scope>
</reference>
<accession>A0A1F7GY73</accession>
<name>A0A1F7GY73_9BACT</name>
<dbReference type="EMBL" id="MFZM01000013">
    <property type="protein sequence ID" value="OGK24020.1"/>
    <property type="molecule type" value="Genomic_DNA"/>
</dbReference>